<protein>
    <submittedName>
        <fullName evidence="2">Mediator complex subunit 28</fullName>
    </submittedName>
</protein>
<dbReference type="Proteomes" id="UP001055439">
    <property type="component" value="Chromosome 6"/>
</dbReference>
<dbReference type="InterPro" id="IPR039299">
    <property type="entry name" value="SEOA"/>
</dbReference>
<proteinExistence type="predicted"/>
<evidence type="ECO:0000259" key="1">
    <source>
        <dbReference type="Pfam" id="PF14576"/>
    </source>
</evidence>
<dbReference type="GO" id="GO:0010088">
    <property type="term" value="P:phloem development"/>
    <property type="evidence" value="ECO:0007669"/>
    <property type="project" value="InterPro"/>
</dbReference>
<dbReference type="EMBL" id="CP097508">
    <property type="protein sequence ID" value="URE09667.1"/>
    <property type="molecule type" value="Genomic_DNA"/>
</dbReference>
<reference evidence="2" key="1">
    <citation type="submission" date="2022-05" db="EMBL/GenBank/DDBJ databases">
        <title>The Musa troglodytarum L. genome provides insights into the mechanism of non-climacteric behaviour and enrichment of carotenoids.</title>
        <authorList>
            <person name="Wang J."/>
        </authorList>
    </citation>
    <scope>NUCLEOTIDE SEQUENCE</scope>
    <source>
        <tissue evidence="2">Leaf</tissue>
    </source>
</reference>
<dbReference type="OrthoDB" id="786673at2759"/>
<feature type="domain" description="Sieve element occlusion N-terminal" evidence="1">
    <location>
        <begin position="30"/>
        <end position="146"/>
    </location>
</feature>
<name>A0A9E7K9U8_9LILI</name>
<dbReference type="PANTHER" id="PTHR33232:SF11">
    <property type="entry name" value="PROTEIN SIEVE ELEMENT OCCLUSION C"/>
    <property type="match status" value="1"/>
</dbReference>
<organism evidence="2 3">
    <name type="scientific">Musa troglodytarum</name>
    <name type="common">fe'i banana</name>
    <dbReference type="NCBI Taxonomy" id="320322"/>
    <lineage>
        <taxon>Eukaryota</taxon>
        <taxon>Viridiplantae</taxon>
        <taxon>Streptophyta</taxon>
        <taxon>Embryophyta</taxon>
        <taxon>Tracheophyta</taxon>
        <taxon>Spermatophyta</taxon>
        <taxon>Magnoliopsida</taxon>
        <taxon>Liliopsida</taxon>
        <taxon>Zingiberales</taxon>
        <taxon>Musaceae</taxon>
        <taxon>Musa</taxon>
    </lineage>
</organism>
<dbReference type="Pfam" id="PF14576">
    <property type="entry name" value="SEO_N"/>
    <property type="match status" value="1"/>
</dbReference>
<gene>
    <name evidence="2" type="ORF">MUK42_28696</name>
</gene>
<keyword evidence="3" id="KW-1185">Reference proteome</keyword>
<sequence length="184" mass="20444">MSAGEGKEDWEGGSARIKSCKEAVQEDSRSKQNAEILSTVKELGITVHHMSYEMLQHSTADQPSDATTNAVLELLEKHQWSTKLAIVLAALGSSYGKYWLIAQLCLTNPLAFSLAAIKGMSDSTKFTTMLNHRSKALRRLLEKMAKAMPATWELWSLVQKISYIYAGLSMKLDAFNQQIGNTLF</sequence>
<dbReference type="AlphaFoldDB" id="A0A9E7K9U8"/>
<accession>A0A9E7K9U8</accession>
<evidence type="ECO:0000313" key="2">
    <source>
        <dbReference type="EMBL" id="URE09667.1"/>
    </source>
</evidence>
<dbReference type="PANTHER" id="PTHR33232">
    <property type="entry name" value="PROTEIN SIEVE ELEMENT OCCLUSION B-LIKE"/>
    <property type="match status" value="1"/>
</dbReference>
<dbReference type="InterPro" id="IPR027942">
    <property type="entry name" value="SEO_N"/>
</dbReference>
<evidence type="ECO:0000313" key="3">
    <source>
        <dbReference type="Proteomes" id="UP001055439"/>
    </source>
</evidence>